<feature type="transmembrane region" description="Helical" evidence="4">
    <location>
        <begin position="347"/>
        <end position="369"/>
    </location>
</feature>
<feature type="transmembrane region" description="Helical" evidence="4">
    <location>
        <begin position="111"/>
        <end position="135"/>
    </location>
</feature>
<evidence type="ECO:0000256" key="2">
    <source>
        <dbReference type="ARBA" id="ARBA00022989"/>
    </source>
</evidence>
<dbReference type="PANTHER" id="PTHR23537">
    <property type="match status" value="1"/>
</dbReference>
<evidence type="ECO:0000256" key="4">
    <source>
        <dbReference type="SAM" id="Phobius"/>
    </source>
</evidence>
<proteinExistence type="predicted"/>
<feature type="transmembrane region" description="Helical" evidence="4">
    <location>
        <begin position="20"/>
        <end position="42"/>
    </location>
</feature>
<dbReference type="Proteomes" id="UP000257706">
    <property type="component" value="Unassembled WGS sequence"/>
</dbReference>
<feature type="transmembrane region" description="Helical" evidence="4">
    <location>
        <begin position="86"/>
        <end position="105"/>
    </location>
</feature>
<feature type="domain" description="Major facilitator superfamily (MFS) profile" evidence="5">
    <location>
        <begin position="15"/>
        <end position="400"/>
    </location>
</feature>
<dbReference type="PROSITE" id="PS50850">
    <property type="entry name" value="MFS"/>
    <property type="match status" value="1"/>
</dbReference>
<dbReference type="GO" id="GO:0022857">
    <property type="term" value="F:transmembrane transporter activity"/>
    <property type="evidence" value="ECO:0007669"/>
    <property type="project" value="InterPro"/>
</dbReference>
<accession>A0A3B9IQ43</accession>
<feature type="transmembrane region" description="Helical" evidence="4">
    <location>
        <begin position="62"/>
        <end position="79"/>
    </location>
</feature>
<feature type="transmembrane region" description="Helical" evidence="4">
    <location>
        <begin position="312"/>
        <end position="335"/>
    </location>
</feature>
<keyword evidence="1 4" id="KW-0812">Transmembrane</keyword>
<feature type="transmembrane region" description="Helical" evidence="4">
    <location>
        <begin position="178"/>
        <end position="199"/>
    </location>
</feature>
<keyword evidence="3 4" id="KW-0472">Membrane</keyword>
<gene>
    <name evidence="6" type="ORF">DCK97_18075</name>
</gene>
<evidence type="ECO:0000256" key="1">
    <source>
        <dbReference type="ARBA" id="ARBA00022692"/>
    </source>
</evidence>
<feature type="transmembrane region" description="Helical" evidence="4">
    <location>
        <begin position="260"/>
        <end position="277"/>
    </location>
</feature>
<dbReference type="Gene3D" id="1.20.1250.20">
    <property type="entry name" value="MFS general substrate transporter like domains"/>
    <property type="match status" value="1"/>
</dbReference>
<dbReference type="InterPro" id="IPR010645">
    <property type="entry name" value="MFS_4"/>
</dbReference>
<dbReference type="GO" id="GO:0005886">
    <property type="term" value="C:plasma membrane"/>
    <property type="evidence" value="ECO:0007669"/>
    <property type="project" value="TreeGrafter"/>
</dbReference>
<name>A0A3B9IQ43_9PROT</name>
<feature type="transmembrane region" description="Helical" evidence="4">
    <location>
        <begin position="226"/>
        <end position="248"/>
    </location>
</feature>
<comment type="caution">
    <text evidence="6">The sequence shown here is derived from an EMBL/GenBank/DDBJ whole genome shotgun (WGS) entry which is preliminary data.</text>
</comment>
<feature type="transmembrane region" description="Helical" evidence="4">
    <location>
        <begin position="375"/>
        <end position="395"/>
    </location>
</feature>
<evidence type="ECO:0000259" key="5">
    <source>
        <dbReference type="PROSITE" id="PS50850"/>
    </source>
</evidence>
<feature type="transmembrane region" description="Helical" evidence="4">
    <location>
        <begin position="289"/>
        <end position="306"/>
    </location>
</feature>
<evidence type="ECO:0000256" key="3">
    <source>
        <dbReference type="ARBA" id="ARBA00023136"/>
    </source>
</evidence>
<dbReference type="PANTHER" id="PTHR23537:SF1">
    <property type="entry name" value="SUGAR TRANSPORTER"/>
    <property type="match status" value="1"/>
</dbReference>
<evidence type="ECO:0000313" key="6">
    <source>
        <dbReference type="EMBL" id="HAE49329.1"/>
    </source>
</evidence>
<keyword evidence="2 4" id="KW-1133">Transmembrane helix</keyword>
<organism evidence="6 7">
    <name type="scientific">Tistrella mobilis</name>
    <dbReference type="NCBI Taxonomy" id="171437"/>
    <lineage>
        <taxon>Bacteria</taxon>
        <taxon>Pseudomonadati</taxon>
        <taxon>Pseudomonadota</taxon>
        <taxon>Alphaproteobacteria</taxon>
        <taxon>Geminicoccales</taxon>
        <taxon>Geminicoccaceae</taxon>
        <taxon>Tistrella</taxon>
    </lineage>
</organism>
<reference evidence="6 7" key="1">
    <citation type="journal article" date="2018" name="Nat. Biotechnol.">
        <title>A standardized bacterial taxonomy based on genome phylogeny substantially revises the tree of life.</title>
        <authorList>
            <person name="Parks D.H."/>
            <person name="Chuvochina M."/>
            <person name="Waite D.W."/>
            <person name="Rinke C."/>
            <person name="Skarshewski A."/>
            <person name="Chaumeil P.A."/>
            <person name="Hugenholtz P."/>
        </authorList>
    </citation>
    <scope>NUCLEOTIDE SEQUENCE [LARGE SCALE GENOMIC DNA]</scope>
    <source>
        <strain evidence="6">UBA8739</strain>
    </source>
</reference>
<dbReference type="InterPro" id="IPR036259">
    <property type="entry name" value="MFS_trans_sf"/>
</dbReference>
<evidence type="ECO:0000313" key="7">
    <source>
        <dbReference type="Proteomes" id="UP000257706"/>
    </source>
</evidence>
<dbReference type="Pfam" id="PF06779">
    <property type="entry name" value="MFS_4"/>
    <property type="match status" value="1"/>
</dbReference>
<sequence length="400" mass="41544">MFRRQPVNDQHVLRREYLVALGLSLGPAASNGLARFAFALILSAMRNDLDWTYTQAGQVNTANALGYLAGAVATLALIDRVGARRLFNPGMVMTAVALIASGLAVDHLLLLVLRAVAGIGGALVFISGGVLAAGIGDGDPRRAAQAIAVYFSGGGLGIALAGGALPWLFTIYGDGGWHAAWLVLGLLSAACCLGTWAAARAVPVRPRSDAPAASSSVWRSLARFRWLAAGYLLFAFGYIGYMTFVMAWMAEAGAPATRMALVWVVLGVFTACSHRFWRRPLAEWSGGRPMAATILVVAIGAVLPLLGASLPLMLVSAVLFGGAFFITPAAATAFLRKSLPREAWGRAVAVFTLLFAAGQTAGPVVAGWFADLGGLQAGLAVSAVALLLGAGFALMQQETS</sequence>
<dbReference type="InterPro" id="IPR020846">
    <property type="entry name" value="MFS_dom"/>
</dbReference>
<protein>
    <submittedName>
        <fullName evidence="6">MFS transporter</fullName>
    </submittedName>
</protein>
<dbReference type="SUPFAM" id="SSF103473">
    <property type="entry name" value="MFS general substrate transporter"/>
    <property type="match status" value="1"/>
</dbReference>
<dbReference type="EMBL" id="DMAI01000297">
    <property type="protein sequence ID" value="HAE49329.1"/>
    <property type="molecule type" value="Genomic_DNA"/>
</dbReference>
<feature type="transmembrane region" description="Helical" evidence="4">
    <location>
        <begin position="147"/>
        <end position="172"/>
    </location>
</feature>
<dbReference type="AlphaFoldDB" id="A0A3B9IQ43"/>